<evidence type="ECO:0000313" key="1">
    <source>
        <dbReference type="EMBL" id="TCL69297.1"/>
    </source>
</evidence>
<protein>
    <submittedName>
        <fullName evidence="1">Uncharacterized protein</fullName>
    </submittedName>
</protein>
<reference evidence="1 2" key="1">
    <citation type="submission" date="2019-03" db="EMBL/GenBank/DDBJ databases">
        <title>Genomic Encyclopedia of Type Strains, Phase IV (KMG-IV): sequencing the most valuable type-strain genomes for metagenomic binning, comparative biology and taxonomic classification.</title>
        <authorList>
            <person name="Goeker M."/>
        </authorList>
    </citation>
    <scope>NUCLEOTIDE SEQUENCE [LARGE SCALE GENOMIC DNA]</scope>
    <source>
        <strain evidence="1 2">DSM 18792</strain>
    </source>
</reference>
<dbReference type="OrthoDB" id="1429235at2"/>
<dbReference type="RefSeq" id="WP_132214948.1">
    <property type="nucleotide sequence ID" value="NZ_OX156936.1"/>
</dbReference>
<keyword evidence="2" id="KW-1185">Reference proteome</keyword>
<proteinExistence type="predicted"/>
<gene>
    <name evidence="1" type="ORF">EV196_101735</name>
</gene>
<name>A0A4V2QET5_9FLAO</name>
<evidence type="ECO:0000313" key="2">
    <source>
        <dbReference type="Proteomes" id="UP000295455"/>
    </source>
</evidence>
<accession>A0A4V2QET5</accession>
<sequence>MGAHKLFCSEESLEEIFMFKEDHLALHNIVEQFCDVVLNIDENEISEKINDNPFFKSLFKREHSSLSGNKDKYKELANKKYANFLNDILLLDLKQNETEKIRDQFGVLAISLIDSFIENQNYHFGYTIDNKLGSLKCWSELFKEKPVNPINSAIIIDNFLWNDLSKYRDENDDNIYPILENLIPKSLEVPFHLLIVLQNKGGNINKEKVKEIIKKMNKKIVRNNGIDISVVTQTDTRTFHERVIITNYHYIYSHKGFVSFAKGKIKNETNGDRNWVFKDINNYVGQIRKHQHLNNALNVFNLINNNNKNETSLIFNIGNVNSPILSNFN</sequence>
<comment type="caution">
    <text evidence="1">The sequence shown here is derived from an EMBL/GenBank/DDBJ whole genome shotgun (WGS) entry which is preliminary data.</text>
</comment>
<dbReference type="EMBL" id="SLUP01000001">
    <property type="protein sequence ID" value="TCL69297.1"/>
    <property type="molecule type" value="Genomic_DNA"/>
</dbReference>
<organism evidence="1 2">
    <name type="scientific">Mariniflexile fucanivorans</name>
    <dbReference type="NCBI Taxonomy" id="264023"/>
    <lineage>
        <taxon>Bacteria</taxon>
        <taxon>Pseudomonadati</taxon>
        <taxon>Bacteroidota</taxon>
        <taxon>Flavobacteriia</taxon>
        <taxon>Flavobacteriales</taxon>
        <taxon>Flavobacteriaceae</taxon>
        <taxon>Mariniflexile</taxon>
    </lineage>
</organism>
<dbReference type="AlphaFoldDB" id="A0A4V2QET5"/>
<dbReference type="Proteomes" id="UP000295455">
    <property type="component" value="Unassembled WGS sequence"/>
</dbReference>